<dbReference type="PANTHER" id="PTHR14453">
    <property type="entry name" value="PARP/ZINC FINGER CCCH TYPE DOMAIN CONTAINING PROTEIN"/>
    <property type="match status" value="1"/>
</dbReference>
<accession>A0A7I8VJS0</accession>
<protein>
    <submittedName>
        <fullName evidence="7">DgyrCDS3851</fullName>
    </submittedName>
</protein>
<dbReference type="InterPro" id="IPR052056">
    <property type="entry name" value="Mono-ARTD/PARP"/>
</dbReference>
<name>A0A7I8VJS0_9ANNE</name>
<evidence type="ECO:0000256" key="5">
    <source>
        <dbReference type="ARBA" id="ARBA00023242"/>
    </source>
</evidence>
<dbReference type="AlphaFoldDB" id="A0A7I8VJS0"/>
<evidence type="ECO:0000256" key="4">
    <source>
        <dbReference type="ARBA" id="ARBA00023027"/>
    </source>
</evidence>
<gene>
    <name evidence="7" type="ORF">DGYR_LOCUS3621</name>
</gene>
<feature type="domain" description="Macro" evidence="6">
    <location>
        <begin position="653"/>
        <end position="827"/>
    </location>
</feature>
<dbReference type="PROSITE" id="PS51154">
    <property type="entry name" value="MACRO"/>
    <property type="match status" value="1"/>
</dbReference>
<evidence type="ECO:0000256" key="2">
    <source>
        <dbReference type="ARBA" id="ARBA00022676"/>
    </source>
</evidence>
<reference evidence="7 8" key="1">
    <citation type="submission" date="2020-08" db="EMBL/GenBank/DDBJ databases">
        <authorList>
            <person name="Hejnol A."/>
        </authorList>
    </citation>
    <scope>NUCLEOTIDE SEQUENCE [LARGE SCALE GENOMIC DNA]</scope>
</reference>
<evidence type="ECO:0000256" key="3">
    <source>
        <dbReference type="ARBA" id="ARBA00022679"/>
    </source>
</evidence>
<dbReference type="InterPro" id="IPR002589">
    <property type="entry name" value="Macro_dom"/>
</dbReference>
<dbReference type="SUPFAM" id="SSF52949">
    <property type="entry name" value="Macro domain-like"/>
    <property type="match status" value="1"/>
</dbReference>
<comment type="subcellular location">
    <subcellularLocation>
        <location evidence="1">Nucleus</location>
    </subcellularLocation>
</comment>
<keyword evidence="2" id="KW-0328">Glycosyltransferase</keyword>
<dbReference type="InterPro" id="IPR043472">
    <property type="entry name" value="Macro_dom-like"/>
</dbReference>
<dbReference type="GO" id="GO:0005737">
    <property type="term" value="C:cytoplasm"/>
    <property type="evidence" value="ECO:0007669"/>
    <property type="project" value="TreeGrafter"/>
</dbReference>
<dbReference type="GO" id="GO:0005634">
    <property type="term" value="C:nucleus"/>
    <property type="evidence" value="ECO:0007669"/>
    <property type="project" value="UniProtKB-SubCell"/>
</dbReference>
<evidence type="ECO:0000259" key="6">
    <source>
        <dbReference type="PROSITE" id="PS51154"/>
    </source>
</evidence>
<evidence type="ECO:0000256" key="1">
    <source>
        <dbReference type="ARBA" id="ARBA00004123"/>
    </source>
</evidence>
<dbReference type="GO" id="GO:0003714">
    <property type="term" value="F:transcription corepressor activity"/>
    <property type="evidence" value="ECO:0007669"/>
    <property type="project" value="TreeGrafter"/>
</dbReference>
<dbReference type="GO" id="GO:0010629">
    <property type="term" value="P:negative regulation of gene expression"/>
    <property type="evidence" value="ECO:0007669"/>
    <property type="project" value="TreeGrafter"/>
</dbReference>
<proteinExistence type="predicted"/>
<dbReference type="Gene3D" id="3.40.220.10">
    <property type="entry name" value="Leucine Aminopeptidase, subunit E, domain 1"/>
    <property type="match status" value="1"/>
</dbReference>
<sequence>MLLSPNCIIEKTKANHFKVNFQGEDVAFLRKVLLDRIWYQGKPLDFVPIIRHFKISPDKFDYSIPRNNIIDRFEYPTEYVSFIIFSPYFRKKLFDTLRHQDANFQIKRIDQVLEITYRFKRSKQILNENSSRIWKIKVEEELADFFKKLVQIKVEDGFFYKIPSGRDLRINGVLVEYCSNPPHIKLTGSREHIVKIEKIMKNLNTSCKTLDINTRDPAVKQFLLQNGLLDELRKKYVIVLLLNDDNSRTYRIFSCSSDEHSIRSFIQQQENFIKSRKIDVIHQKHLLKKLKFFIKNDEDYCLIYDEQSTFIAAQSNETLDIIESYLLSLTFDDSSCSQSRRETAMETETYTSNPCKSSASENVKDNKLSYFERQIEISEETYINWSYELTQIENSNPIEILYKREPKFYTNLVIRGEAKCVDKTYNLINMLKCEQVNGISNICNDEEHICYLSKLYKNNNGKMEYRYKLHSLNDITYIICPPFIQNIRKHNDQICKVIVSHHFDKLYTQAIVINSYTKIAYFSKEVRRKFEETKSKQKVIDEFCQLQQQRIFYISNPSYLKKENFEDCLERSNKYQYKSIQFSLIQETHCSRESELTPEKVAETILDAIFSKIISFNSLEIIHINTRNEKQTNDILPLLLERVNTLTTNTDSKCLVKWSNYPSSIVNIEYGSLSDQQADIIAYGAGEQLESSILSKLLLEKAGYQLQTEFDSKKYQEKEIIETKGYNLNCKYVFHTRFKLYEYDRDLSNMADVLAKCFRRAGLLNAKTFSLPLVGSGILKYPEESVISLVKTIGNTVGRRHGLRRITIVVIDPGIYRALQNHVKTVSPIWENCYDNFILYDRINLYICVKKMTESTFEKTAYVYFYQNSQHKEFERIEQIHQISRKEILEKAKKSDTFLISDKCIFSKLGKEKKQEISTVLDFAHRHKIDSLSFPYSSIQHSSLERNDSIKDFVSNIEHYFKTKYISISIKRINIIANCGEQARQYTREMLLKCYQNIEVRLFGKELNILKDKFKELAEEIDKEVYY</sequence>
<comment type="caution">
    <text evidence="7">The sequence shown here is derived from an EMBL/GenBank/DDBJ whole genome shotgun (WGS) entry which is preliminary data.</text>
</comment>
<dbReference type="GO" id="GO:0016757">
    <property type="term" value="F:glycosyltransferase activity"/>
    <property type="evidence" value="ECO:0007669"/>
    <property type="project" value="UniProtKB-KW"/>
</dbReference>
<dbReference type="OrthoDB" id="10052316at2759"/>
<evidence type="ECO:0000313" key="7">
    <source>
        <dbReference type="EMBL" id="CAD5114809.1"/>
    </source>
</evidence>
<dbReference type="EMBL" id="CAJFCJ010000005">
    <property type="protein sequence ID" value="CAD5114809.1"/>
    <property type="molecule type" value="Genomic_DNA"/>
</dbReference>
<dbReference type="PANTHER" id="PTHR14453:SF67">
    <property type="entry name" value="POLY [ADP-RIBOSE] POLYMERASE"/>
    <property type="match status" value="1"/>
</dbReference>
<keyword evidence="4" id="KW-0520">NAD</keyword>
<organism evidence="7 8">
    <name type="scientific">Dimorphilus gyrociliatus</name>
    <dbReference type="NCBI Taxonomy" id="2664684"/>
    <lineage>
        <taxon>Eukaryota</taxon>
        <taxon>Metazoa</taxon>
        <taxon>Spiralia</taxon>
        <taxon>Lophotrochozoa</taxon>
        <taxon>Annelida</taxon>
        <taxon>Polychaeta</taxon>
        <taxon>Polychaeta incertae sedis</taxon>
        <taxon>Dinophilidae</taxon>
        <taxon>Dimorphilus</taxon>
    </lineage>
</organism>
<evidence type="ECO:0000313" key="8">
    <source>
        <dbReference type="Proteomes" id="UP000549394"/>
    </source>
</evidence>
<keyword evidence="5" id="KW-0539">Nucleus</keyword>
<keyword evidence="3" id="KW-0808">Transferase</keyword>
<keyword evidence="8" id="KW-1185">Reference proteome</keyword>
<dbReference type="Pfam" id="PF01661">
    <property type="entry name" value="Macro"/>
    <property type="match status" value="1"/>
</dbReference>
<dbReference type="Proteomes" id="UP000549394">
    <property type="component" value="Unassembled WGS sequence"/>
</dbReference>